<keyword evidence="1" id="KW-1133">Transmembrane helix</keyword>
<keyword evidence="1" id="KW-0472">Membrane</keyword>
<dbReference type="RefSeq" id="WP_344406956.1">
    <property type="nucleotide sequence ID" value="NZ_BAAASG010000033.1"/>
</dbReference>
<gene>
    <name evidence="2" type="ORF">GCM10010276_88270</name>
</gene>
<name>A0ABP6AUN8_STRLO</name>
<feature type="transmembrane region" description="Helical" evidence="1">
    <location>
        <begin position="68"/>
        <end position="86"/>
    </location>
</feature>
<dbReference type="EMBL" id="BAAASG010000033">
    <property type="protein sequence ID" value="GAA2523397.1"/>
    <property type="molecule type" value="Genomic_DNA"/>
</dbReference>
<keyword evidence="3" id="KW-1185">Reference proteome</keyword>
<evidence type="ECO:0000256" key="1">
    <source>
        <dbReference type="SAM" id="Phobius"/>
    </source>
</evidence>
<organism evidence="2 3">
    <name type="scientific">Streptomyces longisporus</name>
    <dbReference type="NCBI Taxonomy" id="1948"/>
    <lineage>
        <taxon>Bacteria</taxon>
        <taxon>Bacillati</taxon>
        <taxon>Actinomycetota</taxon>
        <taxon>Actinomycetes</taxon>
        <taxon>Kitasatosporales</taxon>
        <taxon>Streptomycetaceae</taxon>
        <taxon>Streptomyces</taxon>
    </lineage>
</organism>
<evidence type="ECO:0000313" key="2">
    <source>
        <dbReference type="EMBL" id="GAA2523397.1"/>
    </source>
</evidence>
<reference evidence="3" key="1">
    <citation type="journal article" date="2019" name="Int. J. Syst. Evol. Microbiol.">
        <title>The Global Catalogue of Microorganisms (GCM) 10K type strain sequencing project: providing services to taxonomists for standard genome sequencing and annotation.</title>
        <authorList>
            <consortium name="The Broad Institute Genomics Platform"/>
            <consortium name="The Broad Institute Genome Sequencing Center for Infectious Disease"/>
            <person name="Wu L."/>
            <person name="Ma J."/>
        </authorList>
    </citation>
    <scope>NUCLEOTIDE SEQUENCE [LARGE SCALE GENOMIC DNA]</scope>
    <source>
        <strain evidence="3">JCM 4395</strain>
    </source>
</reference>
<protein>
    <submittedName>
        <fullName evidence="2">Uncharacterized protein</fullName>
    </submittedName>
</protein>
<feature type="transmembrane region" description="Helical" evidence="1">
    <location>
        <begin position="35"/>
        <end position="56"/>
    </location>
</feature>
<accession>A0ABP6AUN8</accession>
<sequence>MSNANAVFLGITALGAAVIARVAFRLALSDGTTRARAWAAAGTAALAAIADPCIVGATLEFGPSGSRVILSVLTGAIGVALAYVGYDVTGPTVAPAGGVASPGLSRPKRLAAAAACFSSAFAVLALILPFLK</sequence>
<evidence type="ECO:0000313" key="3">
    <source>
        <dbReference type="Proteomes" id="UP001501777"/>
    </source>
</evidence>
<feature type="transmembrane region" description="Helical" evidence="1">
    <location>
        <begin position="110"/>
        <end position="131"/>
    </location>
</feature>
<keyword evidence="1" id="KW-0812">Transmembrane</keyword>
<dbReference type="Proteomes" id="UP001501777">
    <property type="component" value="Unassembled WGS sequence"/>
</dbReference>
<proteinExistence type="predicted"/>
<comment type="caution">
    <text evidence="2">The sequence shown here is derived from an EMBL/GenBank/DDBJ whole genome shotgun (WGS) entry which is preliminary data.</text>
</comment>